<evidence type="ECO:0000259" key="8">
    <source>
        <dbReference type="Pfam" id="PF17851"/>
    </source>
</evidence>
<dbReference type="InterPro" id="IPR041542">
    <property type="entry name" value="GH43_C2"/>
</dbReference>
<evidence type="ECO:0000313" key="9">
    <source>
        <dbReference type="EMBL" id="ABJ83977.1"/>
    </source>
</evidence>
<dbReference type="KEGG" id="sus:Acid_2993"/>
<evidence type="ECO:0000256" key="7">
    <source>
        <dbReference type="SAM" id="SignalP"/>
    </source>
</evidence>
<protein>
    <submittedName>
        <fullName evidence="9">Glycoside hydrolase, family 43</fullName>
    </submittedName>
</protein>
<dbReference type="SUPFAM" id="SSF49899">
    <property type="entry name" value="Concanavalin A-like lectins/glucanases"/>
    <property type="match status" value="1"/>
</dbReference>
<dbReference type="HOGENOM" id="CLU_016508_1_0_0"/>
<dbReference type="PANTHER" id="PTHR42812">
    <property type="entry name" value="BETA-XYLOSIDASE"/>
    <property type="match status" value="1"/>
</dbReference>
<feature type="domain" description="Beta-xylosidase C-terminal Concanavalin A-like" evidence="8">
    <location>
        <begin position="367"/>
        <end position="551"/>
    </location>
</feature>
<gene>
    <name evidence="9" type="ordered locus">Acid_2993</name>
</gene>
<dbReference type="Pfam" id="PF04616">
    <property type="entry name" value="Glyco_hydro_43"/>
    <property type="match status" value="1"/>
</dbReference>
<evidence type="ECO:0000256" key="4">
    <source>
        <dbReference type="PIRSR" id="PIRSR606710-1"/>
    </source>
</evidence>
<dbReference type="Gene3D" id="2.115.10.20">
    <property type="entry name" value="Glycosyl hydrolase domain, family 43"/>
    <property type="match status" value="1"/>
</dbReference>
<dbReference type="Pfam" id="PF17851">
    <property type="entry name" value="GH43_C2"/>
    <property type="match status" value="1"/>
</dbReference>
<evidence type="ECO:0000256" key="2">
    <source>
        <dbReference type="ARBA" id="ARBA00022801"/>
    </source>
</evidence>
<dbReference type="InterPro" id="IPR006710">
    <property type="entry name" value="Glyco_hydro_43"/>
</dbReference>
<dbReference type="GO" id="GO:0005975">
    <property type="term" value="P:carbohydrate metabolic process"/>
    <property type="evidence" value="ECO:0007669"/>
    <property type="project" value="InterPro"/>
</dbReference>
<dbReference type="EMBL" id="CP000473">
    <property type="protein sequence ID" value="ABJ83977.1"/>
    <property type="molecule type" value="Genomic_DNA"/>
</dbReference>
<name>Q022X3_SOLUE</name>
<dbReference type="CDD" id="cd09001">
    <property type="entry name" value="GH43_FsAxh1-like"/>
    <property type="match status" value="1"/>
</dbReference>
<dbReference type="CDD" id="cd00257">
    <property type="entry name" value="beta-trefoil_FSCN-like"/>
    <property type="match status" value="1"/>
</dbReference>
<proteinExistence type="inferred from homology"/>
<dbReference type="SUPFAM" id="SSF75005">
    <property type="entry name" value="Arabinanase/levansucrase/invertase"/>
    <property type="match status" value="1"/>
</dbReference>
<dbReference type="STRING" id="234267.Acid_2993"/>
<dbReference type="Gene3D" id="2.60.120.200">
    <property type="match status" value="1"/>
</dbReference>
<dbReference type="CAZy" id="GH43">
    <property type="family name" value="Glycoside Hydrolase Family 43"/>
</dbReference>
<dbReference type="PANTHER" id="PTHR42812:SF12">
    <property type="entry name" value="BETA-XYLOSIDASE-RELATED"/>
    <property type="match status" value="1"/>
</dbReference>
<accession>Q022X3</accession>
<dbReference type="InterPro" id="IPR008999">
    <property type="entry name" value="Actin-crosslinking"/>
</dbReference>
<evidence type="ECO:0000256" key="3">
    <source>
        <dbReference type="ARBA" id="ARBA00023295"/>
    </source>
</evidence>
<reference evidence="9" key="1">
    <citation type="submission" date="2006-10" db="EMBL/GenBank/DDBJ databases">
        <title>Complete sequence of Solibacter usitatus Ellin6076.</title>
        <authorList>
            <consortium name="US DOE Joint Genome Institute"/>
            <person name="Copeland A."/>
            <person name="Lucas S."/>
            <person name="Lapidus A."/>
            <person name="Barry K."/>
            <person name="Detter J.C."/>
            <person name="Glavina del Rio T."/>
            <person name="Hammon N."/>
            <person name="Israni S."/>
            <person name="Dalin E."/>
            <person name="Tice H."/>
            <person name="Pitluck S."/>
            <person name="Thompson L.S."/>
            <person name="Brettin T."/>
            <person name="Bruce D."/>
            <person name="Han C."/>
            <person name="Tapia R."/>
            <person name="Gilna P."/>
            <person name="Schmutz J."/>
            <person name="Larimer F."/>
            <person name="Land M."/>
            <person name="Hauser L."/>
            <person name="Kyrpides N."/>
            <person name="Mikhailova N."/>
            <person name="Janssen P.H."/>
            <person name="Kuske C.R."/>
            <person name="Richardson P."/>
        </authorList>
    </citation>
    <scope>NUCLEOTIDE SEQUENCE</scope>
    <source>
        <strain evidence="9">Ellin6076</strain>
    </source>
</reference>
<evidence type="ECO:0000256" key="1">
    <source>
        <dbReference type="ARBA" id="ARBA00009865"/>
    </source>
</evidence>
<dbReference type="AlphaFoldDB" id="Q022X3"/>
<feature type="region of interest" description="Disordered" evidence="6">
    <location>
        <begin position="670"/>
        <end position="690"/>
    </location>
</feature>
<keyword evidence="2 9" id="KW-0378">Hydrolase</keyword>
<organism evidence="9">
    <name type="scientific">Solibacter usitatus (strain Ellin6076)</name>
    <dbReference type="NCBI Taxonomy" id="234267"/>
    <lineage>
        <taxon>Bacteria</taxon>
        <taxon>Pseudomonadati</taxon>
        <taxon>Acidobacteriota</taxon>
        <taxon>Terriglobia</taxon>
        <taxon>Bryobacterales</taxon>
        <taxon>Solibacteraceae</taxon>
        <taxon>Candidatus Solibacter</taxon>
    </lineage>
</organism>
<evidence type="ECO:0000256" key="5">
    <source>
        <dbReference type="PIRSR" id="PIRSR606710-2"/>
    </source>
</evidence>
<keyword evidence="7" id="KW-0732">Signal</keyword>
<feature type="chain" id="PRO_5004163779" evidence="7">
    <location>
        <begin position="27"/>
        <end position="702"/>
    </location>
</feature>
<dbReference type="eggNOG" id="COG3507">
    <property type="taxonomic scope" value="Bacteria"/>
</dbReference>
<dbReference type="InterPro" id="IPR023296">
    <property type="entry name" value="Glyco_hydro_beta-prop_sf"/>
</dbReference>
<dbReference type="SUPFAM" id="SSF50405">
    <property type="entry name" value="Actin-crosslinking proteins"/>
    <property type="match status" value="1"/>
</dbReference>
<dbReference type="Gene3D" id="2.80.10.50">
    <property type="match status" value="1"/>
</dbReference>
<evidence type="ECO:0000256" key="6">
    <source>
        <dbReference type="SAM" id="MobiDB-lite"/>
    </source>
</evidence>
<sequence length="702" mass="78070" precursor="true">MISNKHMSRVMFRLAVLLAAYTVAPGADSRAVHRSWAADNGNGTYSNPLFYDEFSDPDMIRVGSDYYLTATTMHAMPGLPILHSRDLVNWRWIAYAFDRLDLGPDFHLEGGKEIYGQGIWAPSFRYNKGKYYIFANVNRFGLQVFRASDPRGPWQHNRIDRGLHDLSVLFDDDGKIYAVYGARTIHIVELNAELTGLVPDTDRVLIGSELGMGEGAHVYKLRGRYYIVSAIPGAHVPMKCARAEQLKGPWEVQTISEGESLGIGQSYRLRTQRQYAPPFEILPSNPEERASLTLHQGGIVDTANGEWWGFSMQDHNSVGRLTSLSPVTWVDEWPYFGLPGNLRRSPSTWVKPSTGHLEQVSSSYDRSDDFSKPKLQPVWQWNHLPDDTKWSLTERPGYLRLHSLPSSDFWWARNSLTQRAIGPESSATTELDTAGMKPGDVAGLALLNLPYAWIGVKRDGDGFSLEQFDQATGKSMREPIQQSRLRLRVHCDFDTDLAQFSYSLDGVKFISIGGELKLPFQLKTFQGVRYALFHYNAAGSPGGQADFDEFVVDEPRPRGLTKPIPYGKEIEFEDLSNGNGLALAGGIMQSITRAGGATAFRVVDRGRGRVALETKSGQYLTVKGSGKAGQVGVSAGKPGDAETFQWVDLQRGDTLLLSLATHRYIVAPNSPGPLAADHPGPAPDRKDGSCFRWRQVAGRRQR</sequence>
<feature type="site" description="Important for catalytic activity, responsible for pKa modulation of the active site Glu and correct orientation of both the proton donor and substrate" evidence="5">
    <location>
        <position position="165"/>
    </location>
</feature>
<feature type="signal peptide" evidence="7">
    <location>
        <begin position="1"/>
        <end position="26"/>
    </location>
</feature>
<dbReference type="InterPro" id="IPR013320">
    <property type="entry name" value="ConA-like_dom_sf"/>
</dbReference>
<comment type="similarity">
    <text evidence="1">Belongs to the glycosyl hydrolase 43 family.</text>
</comment>
<dbReference type="GO" id="GO:0004553">
    <property type="term" value="F:hydrolase activity, hydrolyzing O-glycosyl compounds"/>
    <property type="evidence" value="ECO:0007669"/>
    <property type="project" value="InterPro"/>
</dbReference>
<dbReference type="InterPro" id="IPR051795">
    <property type="entry name" value="Glycosyl_Hydrlase_43"/>
</dbReference>
<keyword evidence="3" id="KW-0326">Glycosidase</keyword>
<feature type="active site" description="Proton acceptor" evidence="4">
    <location>
        <position position="56"/>
    </location>
</feature>
<feature type="active site" description="Proton donor" evidence="4">
    <location>
        <position position="214"/>
    </location>
</feature>
<dbReference type="InParanoid" id="Q022X3"/>